<evidence type="ECO:0000256" key="3">
    <source>
        <dbReference type="ARBA" id="ARBA00022801"/>
    </source>
</evidence>
<comment type="catalytic activity">
    <reaction evidence="5">
        <text>dUTP + H2O = dUMP + diphosphate + H(+)</text>
        <dbReference type="Rhea" id="RHEA:10248"/>
        <dbReference type="ChEBI" id="CHEBI:15377"/>
        <dbReference type="ChEBI" id="CHEBI:15378"/>
        <dbReference type="ChEBI" id="CHEBI:33019"/>
        <dbReference type="ChEBI" id="CHEBI:61555"/>
        <dbReference type="ChEBI" id="CHEBI:246422"/>
        <dbReference type="EC" id="3.6.1.23"/>
    </reaction>
</comment>
<protein>
    <recommendedName>
        <fullName evidence="2">dUTP diphosphatase</fullName>
        <ecNumber evidence="2">3.6.1.23</ecNumber>
    </recommendedName>
</protein>
<dbReference type="Pfam" id="PF00692">
    <property type="entry name" value="dUTPase"/>
    <property type="match status" value="1"/>
</dbReference>
<feature type="domain" description="dUTPase-like" evidence="6">
    <location>
        <begin position="19"/>
        <end position="156"/>
    </location>
</feature>
<name>A0A1M5DUD7_9HYPH</name>
<dbReference type="Proteomes" id="UP000184485">
    <property type="component" value="Unassembled WGS sequence"/>
</dbReference>
<evidence type="ECO:0000256" key="2">
    <source>
        <dbReference type="ARBA" id="ARBA00012379"/>
    </source>
</evidence>
<dbReference type="GO" id="GO:0006226">
    <property type="term" value="P:dUMP biosynthetic process"/>
    <property type="evidence" value="ECO:0007669"/>
    <property type="project" value="InterPro"/>
</dbReference>
<evidence type="ECO:0000313" key="8">
    <source>
        <dbReference type="Proteomes" id="UP000184485"/>
    </source>
</evidence>
<evidence type="ECO:0000256" key="4">
    <source>
        <dbReference type="ARBA" id="ARBA00023080"/>
    </source>
</evidence>
<dbReference type="GO" id="GO:0000287">
    <property type="term" value="F:magnesium ion binding"/>
    <property type="evidence" value="ECO:0007669"/>
    <property type="project" value="InterPro"/>
</dbReference>
<proteinExistence type="inferred from homology"/>
<dbReference type="STRING" id="1122133.SAMN02745157_2799"/>
<dbReference type="GO" id="GO:0004170">
    <property type="term" value="F:dUTP diphosphatase activity"/>
    <property type="evidence" value="ECO:0007669"/>
    <property type="project" value="UniProtKB-EC"/>
</dbReference>
<keyword evidence="3 7" id="KW-0378">Hydrolase</keyword>
<dbReference type="NCBIfam" id="TIGR00576">
    <property type="entry name" value="dut"/>
    <property type="match status" value="1"/>
</dbReference>
<evidence type="ECO:0000259" key="6">
    <source>
        <dbReference type="Pfam" id="PF00692"/>
    </source>
</evidence>
<dbReference type="CDD" id="cd07557">
    <property type="entry name" value="trimeric_dUTPase"/>
    <property type="match status" value="1"/>
</dbReference>
<keyword evidence="4" id="KW-0546">Nucleotide metabolism</keyword>
<sequence>MRSEPSIELKILDPRLATWGLPAYQSASAAAIDLHACIDEPLTLSAGAAAVLVPAGFAIFIRDPFLCAVILPRSGLGHKQGLVLGNGAGLIDADYQGPIMASLVNRNPPGGPPVVIEPGARIAQMMFLPVVRPRFTEVTEFTDETTRGAGGFGSTGAGA</sequence>
<gene>
    <name evidence="7" type="ORF">SAMN02745157_2799</name>
</gene>
<dbReference type="InterPro" id="IPR033704">
    <property type="entry name" value="dUTPase_trimeric"/>
</dbReference>
<dbReference type="PANTHER" id="PTHR11241:SF0">
    <property type="entry name" value="DEOXYURIDINE 5'-TRIPHOSPHATE NUCLEOTIDOHYDROLASE"/>
    <property type="match status" value="1"/>
</dbReference>
<comment type="similarity">
    <text evidence="1">Belongs to the dUTPase family.</text>
</comment>
<dbReference type="OrthoDB" id="9809956at2"/>
<organism evidence="7 8">
    <name type="scientific">Kaistia soli DSM 19436</name>
    <dbReference type="NCBI Taxonomy" id="1122133"/>
    <lineage>
        <taxon>Bacteria</taxon>
        <taxon>Pseudomonadati</taxon>
        <taxon>Pseudomonadota</taxon>
        <taxon>Alphaproteobacteria</taxon>
        <taxon>Hyphomicrobiales</taxon>
        <taxon>Kaistiaceae</taxon>
        <taxon>Kaistia</taxon>
    </lineage>
</organism>
<accession>A0A1M5DUD7</accession>
<evidence type="ECO:0000256" key="5">
    <source>
        <dbReference type="ARBA" id="ARBA00047686"/>
    </source>
</evidence>
<dbReference type="SUPFAM" id="SSF51283">
    <property type="entry name" value="dUTPase-like"/>
    <property type="match status" value="1"/>
</dbReference>
<evidence type="ECO:0000313" key="7">
    <source>
        <dbReference type="EMBL" id="SHF70494.1"/>
    </source>
</evidence>
<dbReference type="InterPro" id="IPR036157">
    <property type="entry name" value="dUTPase-like_sf"/>
</dbReference>
<dbReference type="InterPro" id="IPR029054">
    <property type="entry name" value="dUTPase-like"/>
</dbReference>
<dbReference type="GO" id="GO:0046081">
    <property type="term" value="P:dUTP catabolic process"/>
    <property type="evidence" value="ECO:0007669"/>
    <property type="project" value="InterPro"/>
</dbReference>
<keyword evidence="8" id="KW-1185">Reference proteome</keyword>
<evidence type="ECO:0000256" key="1">
    <source>
        <dbReference type="ARBA" id="ARBA00006581"/>
    </source>
</evidence>
<dbReference type="InterPro" id="IPR008181">
    <property type="entry name" value="dUTPase"/>
</dbReference>
<dbReference type="NCBIfam" id="NF001862">
    <property type="entry name" value="PRK00601.1"/>
    <property type="match status" value="1"/>
</dbReference>
<dbReference type="PANTHER" id="PTHR11241">
    <property type="entry name" value="DEOXYURIDINE 5'-TRIPHOSPHATE NUCLEOTIDOHYDROLASE"/>
    <property type="match status" value="1"/>
</dbReference>
<dbReference type="EC" id="3.6.1.23" evidence="2"/>
<dbReference type="EMBL" id="FQUP01000002">
    <property type="protein sequence ID" value="SHF70494.1"/>
    <property type="molecule type" value="Genomic_DNA"/>
</dbReference>
<dbReference type="Gene3D" id="2.70.40.10">
    <property type="match status" value="1"/>
</dbReference>
<reference evidence="7 8" key="1">
    <citation type="submission" date="2016-11" db="EMBL/GenBank/DDBJ databases">
        <authorList>
            <person name="Jaros S."/>
            <person name="Januszkiewicz K."/>
            <person name="Wedrychowicz H."/>
        </authorList>
    </citation>
    <scope>NUCLEOTIDE SEQUENCE [LARGE SCALE GENOMIC DNA]</scope>
    <source>
        <strain evidence="7 8">DSM 19436</strain>
    </source>
</reference>
<dbReference type="RefSeq" id="WP_073053655.1">
    <property type="nucleotide sequence ID" value="NZ_FQUP01000002.1"/>
</dbReference>
<dbReference type="AlphaFoldDB" id="A0A1M5DUD7"/>